<dbReference type="AlphaFoldDB" id="A0A0R1H8C6"/>
<organism evidence="6 7">
    <name type="scientific">Loigolactobacillus bifermentans DSM 20003</name>
    <dbReference type="NCBI Taxonomy" id="1423726"/>
    <lineage>
        <taxon>Bacteria</taxon>
        <taxon>Bacillati</taxon>
        <taxon>Bacillota</taxon>
        <taxon>Bacilli</taxon>
        <taxon>Lactobacillales</taxon>
        <taxon>Lactobacillaceae</taxon>
        <taxon>Loigolactobacillus</taxon>
    </lineage>
</organism>
<name>A0A0R1H8C6_9LACO</name>
<dbReference type="Gene3D" id="3.40.50.300">
    <property type="entry name" value="P-loop containing nucleotide triphosphate hydrolases"/>
    <property type="match status" value="1"/>
</dbReference>
<dbReference type="GO" id="GO:0016887">
    <property type="term" value="F:ATP hydrolysis activity"/>
    <property type="evidence" value="ECO:0007669"/>
    <property type="project" value="InterPro"/>
</dbReference>
<dbReference type="SUPFAM" id="SSF52540">
    <property type="entry name" value="P-loop containing nucleoside triphosphate hydrolases"/>
    <property type="match status" value="1"/>
</dbReference>
<dbReference type="Proteomes" id="UP000051461">
    <property type="component" value="Unassembled WGS sequence"/>
</dbReference>
<evidence type="ECO:0000256" key="2">
    <source>
        <dbReference type="ARBA" id="ARBA00022448"/>
    </source>
</evidence>
<dbReference type="PATRIC" id="fig|1423726.3.peg.2382"/>
<keyword evidence="4 6" id="KW-0067">ATP-binding</keyword>
<dbReference type="SMART" id="SM00382">
    <property type="entry name" value="AAA"/>
    <property type="match status" value="1"/>
</dbReference>
<dbReference type="InterPro" id="IPR003439">
    <property type="entry name" value="ABC_transporter-like_ATP-bd"/>
</dbReference>
<gene>
    <name evidence="6" type="ORF">FC07_GL002296</name>
</gene>
<dbReference type="STRING" id="1423726.FC07_GL002296"/>
<evidence type="ECO:0000256" key="3">
    <source>
        <dbReference type="ARBA" id="ARBA00022741"/>
    </source>
</evidence>
<keyword evidence="7" id="KW-1185">Reference proteome</keyword>
<dbReference type="EMBL" id="AZDA01000039">
    <property type="protein sequence ID" value="KRK39802.1"/>
    <property type="molecule type" value="Genomic_DNA"/>
</dbReference>
<keyword evidence="3" id="KW-0547">Nucleotide-binding</keyword>
<evidence type="ECO:0000259" key="5">
    <source>
        <dbReference type="PROSITE" id="PS50893"/>
    </source>
</evidence>
<comment type="caution">
    <text evidence="6">The sequence shown here is derived from an EMBL/GenBank/DDBJ whole genome shotgun (WGS) entry which is preliminary data.</text>
</comment>
<comment type="similarity">
    <text evidence="1">Belongs to the ABC transporter superfamily.</text>
</comment>
<evidence type="ECO:0000256" key="4">
    <source>
        <dbReference type="ARBA" id="ARBA00022840"/>
    </source>
</evidence>
<reference evidence="6 7" key="1">
    <citation type="journal article" date="2015" name="Genome Announc.">
        <title>Expanding the biotechnology potential of lactobacilli through comparative genomics of 213 strains and associated genera.</title>
        <authorList>
            <person name="Sun Z."/>
            <person name="Harris H.M."/>
            <person name="McCann A."/>
            <person name="Guo C."/>
            <person name="Argimon S."/>
            <person name="Zhang W."/>
            <person name="Yang X."/>
            <person name="Jeffery I.B."/>
            <person name="Cooney J.C."/>
            <person name="Kagawa T.F."/>
            <person name="Liu W."/>
            <person name="Song Y."/>
            <person name="Salvetti E."/>
            <person name="Wrobel A."/>
            <person name="Rasinkangas P."/>
            <person name="Parkhill J."/>
            <person name="Rea M.C."/>
            <person name="O'Sullivan O."/>
            <person name="Ritari J."/>
            <person name="Douillard F.P."/>
            <person name="Paul Ross R."/>
            <person name="Yang R."/>
            <person name="Briner A.E."/>
            <person name="Felis G.E."/>
            <person name="de Vos W.M."/>
            <person name="Barrangou R."/>
            <person name="Klaenhammer T.R."/>
            <person name="Caufield P.W."/>
            <person name="Cui Y."/>
            <person name="Zhang H."/>
            <person name="O'Toole P.W."/>
        </authorList>
    </citation>
    <scope>NUCLEOTIDE SEQUENCE [LARGE SCALE GENOMIC DNA]</scope>
    <source>
        <strain evidence="6 7">DSM 20003</strain>
    </source>
</reference>
<dbReference type="InterPro" id="IPR017871">
    <property type="entry name" value="ABC_transporter-like_CS"/>
</dbReference>
<dbReference type="PANTHER" id="PTHR42734">
    <property type="entry name" value="METAL TRANSPORT SYSTEM ATP-BINDING PROTEIN TM_0124-RELATED"/>
    <property type="match status" value="1"/>
</dbReference>
<dbReference type="GO" id="GO:0005524">
    <property type="term" value="F:ATP binding"/>
    <property type="evidence" value="ECO:0007669"/>
    <property type="project" value="UniProtKB-KW"/>
</dbReference>
<proteinExistence type="inferred from homology"/>
<dbReference type="PROSITE" id="PS50893">
    <property type="entry name" value="ABC_TRANSPORTER_2"/>
    <property type="match status" value="1"/>
</dbReference>
<dbReference type="PANTHER" id="PTHR42734:SF6">
    <property type="entry name" value="MOLYBDATE IMPORT ATP-BINDING PROTEIN MOLC"/>
    <property type="match status" value="1"/>
</dbReference>
<accession>A0A0R1H8C6</accession>
<dbReference type="InterPro" id="IPR050153">
    <property type="entry name" value="Metal_Ion_Import_ABC"/>
</dbReference>
<evidence type="ECO:0000313" key="7">
    <source>
        <dbReference type="Proteomes" id="UP000051461"/>
    </source>
</evidence>
<dbReference type="Pfam" id="PF00005">
    <property type="entry name" value="ABC_tran"/>
    <property type="match status" value="1"/>
</dbReference>
<evidence type="ECO:0000313" key="6">
    <source>
        <dbReference type="EMBL" id="KRK39802.1"/>
    </source>
</evidence>
<dbReference type="InterPro" id="IPR027417">
    <property type="entry name" value="P-loop_NTPase"/>
</dbReference>
<sequence length="265" mass="29554">MNFMTQTILSFQDVSLERGPKRKILHHIDWTIHTGENWAILGLNGAGKTTMLKLIHGDLWPTTGRLEVLGGVFGHTSIPELQRKIGWVSTALQDWLHPGDLVEKIVLSGKFASIGIYEAYTKQDLDQAKELLTELGGASLIGKPYLVLSQGERQLAMIARALMAQPALLVLDEPCNGLDLFAREALLERVGKISQLPNSPALLFVSHYTEELLPCFQNILLLKAGRIFKQGQRELLNEQTLTDFYGAPIQTVHISDQRIAVYPKH</sequence>
<feature type="domain" description="ABC transporter" evidence="5">
    <location>
        <begin position="9"/>
        <end position="249"/>
    </location>
</feature>
<evidence type="ECO:0000256" key="1">
    <source>
        <dbReference type="ARBA" id="ARBA00005417"/>
    </source>
</evidence>
<keyword evidence="2" id="KW-0813">Transport</keyword>
<dbReference type="InterPro" id="IPR003593">
    <property type="entry name" value="AAA+_ATPase"/>
</dbReference>
<protein>
    <submittedName>
        <fullName evidence="6">ABC transporter ATP-binding protein</fullName>
    </submittedName>
</protein>
<dbReference type="PROSITE" id="PS00211">
    <property type="entry name" value="ABC_TRANSPORTER_1"/>
    <property type="match status" value="1"/>
</dbReference>